<gene>
    <name evidence="3" type="ORF">JEQ47_09265</name>
</gene>
<accession>A0A934MLR2</accession>
<evidence type="ECO:0000256" key="2">
    <source>
        <dbReference type="SAM" id="Phobius"/>
    </source>
</evidence>
<reference evidence="3" key="1">
    <citation type="submission" date="2020-12" db="EMBL/GenBank/DDBJ databases">
        <title>Devosia sp. MSA67 isolated from Mo River.</title>
        <authorList>
            <person name="Ma F."/>
            <person name="Zi Z."/>
        </authorList>
    </citation>
    <scope>NUCLEOTIDE SEQUENCE</scope>
    <source>
        <strain evidence="3">MSA67</strain>
    </source>
</reference>
<feature type="transmembrane region" description="Helical" evidence="2">
    <location>
        <begin position="64"/>
        <end position="82"/>
    </location>
</feature>
<keyword evidence="4" id="KW-1185">Reference proteome</keyword>
<dbReference type="EMBL" id="JAEKMH010000002">
    <property type="protein sequence ID" value="MBJ3784906.1"/>
    <property type="molecule type" value="Genomic_DNA"/>
</dbReference>
<keyword evidence="2" id="KW-0812">Transmembrane</keyword>
<dbReference type="AlphaFoldDB" id="A0A934MLR2"/>
<proteinExistence type="predicted"/>
<organism evidence="3 4">
    <name type="scientific">Devosia sediminis</name>
    <dbReference type="NCBI Taxonomy" id="2798801"/>
    <lineage>
        <taxon>Bacteria</taxon>
        <taxon>Pseudomonadati</taxon>
        <taxon>Pseudomonadota</taxon>
        <taxon>Alphaproteobacteria</taxon>
        <taxon>Hyphomicrobiales</taxon>
        <taxon>Devosiaceae</taxon>
        <taxon>Devosia</taxon>
    </lineage>
</organism>
<name>A0A934MLR2_9HYPH</name>
<sequence length="137" mass="14404">MAGQGEQRMINSPDDQGPSESARGVTHDLASRIASAKREREREDNRSARDASPEMSGLARGMRIGTEFIAAVLVGAGIGYLIDLGLGTSPWGLLILLMMGFAAGILNVIRVVAEMNAASPAPPGSDLGPDVEDEERT</sequence>
<evidence type="ECO:0000256" key="1">
    <source>
        <dbReference type="SAM" id="MobiDB-lite"/>
    </source>
</evidence>
<keyword evidence="2" id="KW-0472">Membrane</keyword>
<dbReference type="InterPro" id="IPR032820">
    <property type="entry name" value="ATPase_put"/>
</dbReference>
<dbReference type="Proteomes" id="UP000602124">
    <property type="component" value="Unassembled WGS sequence"/>
</dbReference>
<keyword evidence="2" id="KW-1133">Transmembrane helix</keyword>
<comment type="caution">
    <text evidence="3">The sequence shown here is derived from an EMBL/GenBank/DDBJ whole genome shotgun (WGS) entry which is preliminary data.</text>
</comment>
<protein>
    <submittedName>
        <fullName evidence="3">AtpZ/AtpI family protein</fullName>
    </submittedName>
</protein>
<dbReference type="Pfam" id="PF09527">
    <property type="entry name" value="ATPase_gene1"/>
    <property type="match status" value="1"/>
</dbReference>
<feature type="transmembrane region" description="Helical" evidence="2">
    <location>
        <begin position="88"/>
        <end position="109"/>
    </location>
</feature>
<feature type="region of interest" description="Disordered" evidence="1">
    <location>
        <begin position="1"/>
        <end position="57"/>
    </location>
</feature>
<feature type="compositionally biased region" description="Basic and acidic residues" evidence="1">
    <location>
        <begin position="25"/>
        <end position="52"/>
    </location>
</feature>
<evidence type="ECO:0000313" key="3">
    <source>
        <dbReference type="EMBL" id="MBJ3784906.1"/>
    </source>
</evidence>
<evidence type="ECO:0000313" key="4">
    <source>
        <dbReference type="Proteomes" id="UP000602124"/>
    </source>
</evidence>